<dbReference type="Proteomes" id="UP001521116">
    <property type="component" value="Unassembled WGS sequence"/>
</dbReference>
<dbReference type="PANTHER" id="PTHR42748:SF7">
    <property type="entry name" value="NMRA LIKE REDOX SENSOR 1-RELATED"/>
    <property type="match status" value="1"/>
</dbReference>
<keyword evidence="5" id="KW-1185">Reference proteome</keyword>
<sequence length="300" mass="32399">MSKTILITGATGKQGGAVIKALLASGADTNILALTRNPSSDSAKALIQQSPKIKVVQGDLDNPAPIFKSASNIWGVFSVQVPGGDGQTPETEETQGKALVDAALAAGVKHFVYTTVDRGTPRPPVPTNVPHFASKHRVEEHLYSRTADGKMTWTVLQPVAFLDNFSGYAPQFAAAFAAIWKAFIPEKKLQVIATTDIGKAAAKAFLEPEKYAGRQIPLAGDNISLPEVRKIFEEKTGKDLPEAPVEVGRGIVESNEDLKAMWNWFVTDSFSADIPALRKEFPDLMDYAAWLETEGGYETK</sequence>
<comment type="caution">
    <text evidence="4">The sequence shown here is derived from an EMBL/GenBank/DDBJ whole genome shotgun (WGS) entry which is preliminary data.</text>
</comment>
<evidence type="ECO:0000259" key="3">
    <source>
        <dbReference type="Pfam" id="PF05368"/>
    </source>
</evidence>
<feature type="domain" description="NmrA-like" evidence="3">
    <location>
        <begin position="1"/>
        <end position="250"/>
    </location>
</feature>
<evidence type="ECO:0000256" key="2">
    <source>
        <dbReference type="ARBA" id="ARBA00022857"/>
    </source>
</evidence>
<evidence type="ECO:0000313" key="5">
    <source>
        <dbReference type="Proteomes" id="UP001521116"/>
    </source>
</evidence>
<evidence type="ECO:0000256" key="1">
    <source>
        <dbReference type="ARBA" id="ARBA00006328"/>
    </source>
</evidence>
<organism evidence="4 5">
    <name type="scientific">Neofusicoccum ribis</name>
    <dbReference type="NCBI Taxonomy" id="45134"/>
    <lineage>
        <taxon>Eukaryota</taxon>
        <taxon>Fungi</taxon>
        <taxon>Dikarya</taxon>
        <taxon>Ascomycota</taxon>
        <taxon>Pezizomycotina</taxon>
        <taxon>Dothideomycetes</taxon>
        <taxon>Dothideomycetes incertae sedis</taxon>
        <taxon>Botryosphaeriales</taxon>
        <taxon>Botryosphaeriaceae</taxon>
        <taxon>Neofusicoccum</taxon>
    </lineage>
</organism>
<dbReference type="PANTHER" id="PTHR42748">
    <property type="entry name" value="NITROGEN METABOLITE REPRESSION PROTEIN NMRA FAMILY MEMBER"/>
    <property type="match status" value="1"/>
</dbReference>
<evidence type="ECO:0000313" key="4">
    <source>
        <dbReference type="EMBL" id="KAL1628150.1"/>
    </source>
</evidence>
<keyword evidence="2" id="KW-0521">NADP</keyword>
<name>A0ABR3SS74_9PEZI</name>
<dbReference type="Pfam" id="PF05368">
    <property type="entry name" value="NmrA"/>
    <property type="match status" value="1"/>
</dbReference>
<comment type="similarity">
    <text evidence="1">Belongs to the NmrA-type oxidoreductase family.</text>
</comment>
<dbReference type="InterPro" id="IPR036291">
    <property type="entry name" value="NAD(P)-bd_dom_sf"/>
</dbReference>
<dbReference type="CDD" id="cd05251">
    <property type="entry name" value="NmrA_like_SDR_a"/>
    <property type="match status" value="1"/>
</dbReference>
<accession>A0ABR3SS74</accession>
<dbReference type="InterPro" id="IPR051164">
    <property type="entry name" value="NmrA-like_oxidored"/>
</dbReference>
<gene>
    <name evidence="4" type="ORF">SLS56_005970</name>
</gene>
<dbReference type="SUPFAM" id="SSF51735">
    <property type="entry name" value="NAD(P)-binding Rossmann-fold domains"/>
    <property type="match status" value="1"/>
</dbReference>
<reference evidence="4 5" key="1">
    <citation type="submission" date="2024-02" db="EMBL/GenBank/DDBJ databases">
        <title>De novo assembly and annotation of 12 fungi associated with fruit tree decline syndrome in Ontario, Canada.</title>
        <authorList>
            <person name="Sulman M."/>
            <person name="Ellouze W."/>
            <person name="Ilyukhin E."/>
        </authorList>
    </citation>
    <scope>NUCLEOTIDE SEQUENCE [LARGE SCALE GENOMIC DNA]</scope>
    <source>
        <strain evidence="4 5">M1-105</strain>
    </source>
</reference>
<dbReference type="Gene3D" id="3.40.50.720">
    <property type="entry name" value="NAD(P)-binding Rossmann-like Domain"/>
    <property type="match status" value="1"/>
</dbReference>
<dbReference type="EMBL" id="JAJVDC020000064">
    <property type="protein sequence ID" value="KAL1628150.1"/>
    <property type="molecule type" value="Genomic_DNA"/>
</dbReference>
<dbReference type="InterPro" id="IPR008030">
    <property type="entry name" value="NmrA-like"/>
</dbReference>
<dbReference type="Gene3D" id="3.90.25.10">
    <property type="entry name" value="UDP-galactose 4-epimerase, domain 1"/>
    <property type="match status" value="1"/>
</dbReference>
<proteinExistence type="inferred from homology"/>
<protein>
    <recommendedName>
        <fullName evidence="3">NmrA-like domain-containing protein</fullName>
    </recommendedName>
</protein>